<dbReference type="GO" id="GO:0016020">
    <property type="term" value="C:membrane"/>
    <property type="evidence" value="ECO:0007669"/>
    <property type="project" value="UniProtKB-SubCell"/>
</dbReference>
<organism evidence="4 5">
    <name type="scientific">Panagrolaimus superbus</name>
    <dbReference type="NCBI Taxonomy" id="310955"/>
    <lineage>
        <taxon>Eukaryota</taxon>
        <taxon>Metazoa</taxon>
        <taxon>Ecdysozoa</taxon>
        <taxon>Nematoda</taxon>
        <taxon>Chromadorea</taxon>
        <taxon>Rhabditida</taxon>
        <taxon>Tylenchina</taxon>
        <taxon>Panagrolaimomorpha</taxon>
        <taxon>Panagrolaimoidea</taxon>
        <taxon>Panagrolaimidae</taxon>
        <taxon>Panagrolaimus</taxon>
    </lineage>
</organism>
<proteinExistence type="predicted"/>
<protein>
    <submittedName>
        <fullName evidence="5">Laminin G domain-containing protein</fullName>
    </submittedName>
</protein>
<dbReference type="PROSITE" id="PS50025">
    <property type="entry name" value="LAM_G_DOMAIN"/>
    <property type="match status" value="1"/>
</dbReference>
<evidence type="ECO:0000256" key="2">
    <source>
        <dbReference type="SAM" id="MobiDB-lite"/>
    </source>
</evidence>
<dbReference type="SMART" id="SM00282">
    <property type="entry name" value="LamG"/>
    <property type="match status" value="1"/>
</dbReference>
<dbReference type="WBParaSite" id="PSU_v2.g10644.t1">
    <property type="protein sequence ID" value="PSU_v2.g10644.t1"/>
    <property type="gene ID" value="PSU_v2.g10644"/>
</dbReference>
<feature type="compositionally biased region" description="Acidic residues" evidence="2">
    <location>
        <begin position="13"/>
        <end position="24"/>
    </location>
</feature>
<sequence>MLNVAEPLQPYENESEESISNDDFDGDIIKATFNDIDLLEEVRLRQKDRTSSEERSEGQRLKHRKVKSTTVWFDTNEGHLAFSLYRNTTQNGIKLALKFRTLSKKCLIFIIWNEKVVGNEQISLQLINGQLRLTRISGSQLSTSTIKGKRWNDLKWHTLHLIETSKGGLKASIENKSAEIDGTLPTFRSAGKLFLGGLPTGTSWPQGIPQSEGFRGCMAALKFGNELLDLWSDAESGVQVEKGCRG</sequence>
<dbReference type="InterPro" id="IPR013320">
    <property type="entry name" value="ConA-like_dom_sf"/>
</dbReference>
<accession>A0A914XVT8</accession>
<keyword evidence="4" id="KW-1185">Reference proteome</keyword>
<evidence type="ECO:0000256" key="1">
    <source>
        <dbReference type="PROSITE-ProRule" id="PRU00122"/>
    </source>
</evidence>
<dbReference type="InterPro" id="IPR050372">
    <property type="entry name" value="Neurexin-related_CASP"/>
</dbReference>
<name>A0A914XVT8_9BILA</name>
<dbReference type="PANTHER" id="PTHR15036:SF85">
    <property type="entry name" value="SP2353, ISOFORM A"/>
    <property type="match status" value="1"/>
</dbReference>
<dbReference type="AlphaFoldDB" id="A0A914XVT8"/>
<dbReference type="CDD" id="cd00110">
    <property type="entry name" value="LamG"/>
    <property type="match status" value="1"/>
</dbReference>
<evidence type="ECO:0000313" key="5">
    <source>
        <dbReference type="WBParaSite" id="PSU_v2.g10644.t1"/>
    </source>
</evidence>
<evidence type="ECO:0000259" key="3">
    <source>
        <dbReference type="PROSITE" id="PS50025"/>
    </source>
</evidence>
<dbReference type="Proteomes" id="UP000887577">
    <property type="component" value="Unplaced"/>
</dbReference>
<dbReference type="Pfam" id="PF02210">
    <property type="entry name" value="Laminin_G_2"/>
    <property type="match status" value="1"/>
</dbReference>
<dbReference type="PANTHER" id="PTHR15036">
    <property type="entry name" value="PIKACHURIN-LIKE PROTEIN"/>
    <property type="match status" value="1"/>
</dbReference>
<dbReference type="InterPro" id="IPR001791">
    <property type="entry name" value="Laminin_G"/>
</dbReference>
<keyword evidence="1" id="KW-1015">Disulfide bond</keyword>
<feature type="disulfide bond" evidence="1">
    <location>
        <begin position="217"/>
        <end position="244"/>
    </location>
</feature>
<dbReference type="SUPFAM" id="SSF49899">
    <property type="entry name" value="Concanavalin A-like lectins/glucanases"/>
    <property type="match status" value="1"/>
</dbReference>
<dbReference type="Gene3D" id="2.60.120.200">
    <property type="match status" value="1"/>
</dbReference>
<feature type="region of interest" description="Disordered" evidence="2">
    <location>
        <begin position="1"/>
        <end position="24"/>
    </location>
</feature>
<feature type="domain" description="Laminin G" evidence="3">
    <location>
        <begin position="69"/>
        <end position="244"/>
    </location>
</feature>
<reference evidence="5" key="1">
    <citation type="submission" date="2022-11" db="UniProtKB">
        <authorList>
            <consortium name="WormBaseParasite"/>
        </authorList>
    </citation>
    <scope>IDENTIFICATION</scope>
</reference>
<evidence type="ECO:0000313" key="4">
    <source>
        <dbReference type="Proteomes" id="UP000887577"/>
    </source>
</evidence>